<dbReference type="Gene3D" id="2.60.200.20">
    <property type="match status" value="1"/>
</dbReference>
<dbReference type="OrthoDB" id="691130at2759"/>
<dbReference type="PANTHER" id="PTHR21712:SF35">
    <property type="entry name" value="FHA DOMAIN-CONTAINING PROTEIN FHA2"/>
    <property type="match status" value="1"/>
</dbReference>
<reference evidence="4" key="1">
    <citation type="journal article" date="2019" name="Nat. Commun.">
        <title>The genome of broomcorn millet.</title>
        <authorList>
            <person name="Zou C."/>
            <person name="Miki D."/>
            <person name="Li D."/>
            <person name="Tang Q."/>
            <person name="Xiao L."/>
            <person name="Rajput S."/>
            <person name="Deng P."/>
            <person name="Jia W."/>
            <person name="Huang R."/>
            <person name="Zhang M."/>
            <person name="Sun Y."/>
            <person name="Hu J."/>
            <person name="Fu X."/>
            <person name="Schnable P.S."/>
            <person name="Li F."/>
            <person name="Zhang H."/>
            <person name="Feng B."/>
            <person name="Zhu X."/>
            <person name="Liu R."/>
            <person name="Schnable J.C."/>
            <person name="Zhu J.-K."/>
            <person name="Zhang H."/>
        </authorList>
    </citation>
    <scope>NUCLEOTIDE SEQUENCE [LARGE SCALE GENOMIC DNA]</scope>
</reference>
<dbReference type="Pfam" id="PF00498">
    <property type="entry name" value="FHA"/>
    <property type="match status" value="1"/>
</dbReference>
<evidence type="ECO:0000313" key="3">
    <source>
        <dbReference type="EMBL" id="RLM69195.1"/>
    </source>
</evidence>
<protein>
    <submittedName>
        <fullName evidence="3">FHA domain-containing protein FHA2-like</fullName>
    </submittedName>
</protein>
<feature type="region of interest" description="Disordered" evidence="1">
    <location>
        <begin position="157"/>
        <end position="178"/>
    </location>
</feature>
<dbReference type="GO" id="GO:0060962">
    <property type="term" value="P:regulation of ribosomal protein gene transcription by RNA polymerase II"/>
    <property type="evidence" value="ECO:0007669"/>
    <property type="project" value="InterPro"/>
</dbReference>
<keyword evidence="4" id="KW-1185">Reference proteome</keyword>
<feature type="region of interest" description="Disordered" evidence="1">
    <location>
        <begin position="303"/>
        <end position="325"/>
    </location>
</feature>
<feature type="domain" description="FHA" evidence="2">
    <location>
        <begin position="43"/>
        <end position="115"/>
    </location>
</feature>
<dbReference type="AlphaFoldDB" id="A0A3L6PZQ6"/>
<dbReference type="EMBL" id="PQIB02000014">
    <property type="protein sequence ID" value="RLM69195.1"/>
    <property type="molecule type" value="Genomic_DNA"/>
</dbReference>
<feature type="compositionally biased region" description="Acidic residues" evidence="1">
    <location>
        <begin position="167"/>
        <end position="178"/>
    </location>
</feature>
<organism evidence="3 4">
    <name type="scientific">Panicum miliaceum</name>
    <name type="common">Proso millet</name>
    <name type="synonym">Broomcorn millet</name>
    <dbReference type="NCBI Taxonomy" id="4540"/>
    <lineage>
        <taxon>Eukaryota</taxon>
        <taxon>Viridiplantae</taxon>
        <taxon>Streptophyta</taxon>
        <taxon>Embryophyta</taxon>
        <taxon>Tracheophyta</taxon>
        <taxon>Spermatophyta</taxon>
        <taxon>Magnoliopsida</taxon>
        <taxon>Liliopsida</taxon>
        <taxon>Poales</taxon>
        <taxon>Poaceae</taxon>
        <taxon>PACMAD clade</taxon>
        <taxon>Panicoideae</taxon>
        <taxon>Panicodae</taxon>
        <taxon>Paniceae</taxon>
        <taxon>Panicinae</taxon>
        <taxon>Panicum</taxon>
        <taxon>Panicum sect. Panicum</taxon>
    </lineage>
</organism>
<comment type="caution">
    <text evidence="3">The sequence shown here is derived from an EMBL/GenBank/DDBJ whole genome shotgun (WGS) entry which is preliminary data.</text>
</comment>
<sequence length="354" mass="37677">MGNPRRPGATASAAATPASSEMEVGFAKLHGECFEYYMQTYSIILGRHSRRGSSKDPAAPVPPEADDGVDVDLGALGGGMNVSRRHARIFYDFPRRRFALEVLGKNGCLVEGVHHLPGSPPVKLDSQDLLQMGDAKFYFLLPSRSVFGASVARRAPAVPRAIPPPPSDDDEDEGEEQGEALAAAKHLRNGNDGRRSDAAGSKAYKEADDQLLLQLEEKDVISSAATILSDLCGPQEWVSMNKLHEVWPGIRFAGWCSASRLEASICSQAMQADSGGGTTLLAGPVGVERRWGGMWQPAGAARRMRPRAGERGQPSGCSACGSRRAGLAGQPQCMRAAGSSKRAAHIAPAGERYD</sequence>
<dbReference type="GO" id="GO:0005634">
    <property type="term" value="C:nucleus"/>
    <property type="evidence" value="ECO:0007669"/>
    <property type="project" value="TreeGrafter"/>
</dbReference>
<dbReference type="SMART" id="SM00240">
    <property type="entry name" value="FHA"/>
    <property type="match status" value="1"/>
</dbReference>
<dbReference type="CDD" id="cd22701">
    <property type="entry name" value="FHA_FKH1-like"/>
    <property type="match status" value="1"/>
</dbReference>
<dbReference type="InterPro" id="IPR000253">
    <property type="entry name" value="FHA_dom"/>
</dbReference>
<dbReference type="SUPFAM" id="SSF49879">
    <property type="entry name" value="SMAD/FHA domain"/>
    <property type="match status" value="1"/>
</dbReference>
<dbReference type="Proteomes" id="UP000275267">
    <property type="component" value="Unassembled WGS sequence"/>
</dbReference>
<dbReference type="PROSITE" id="PS50006">
    <property type="entry name" value="FHA_DOMAIN"/>
    <property type="match status" value="1"/>
</dbReference>
<accession>A0A3L6PZQ6</accession>
<dbReference type="PANTHER" id="PTHR21712">
    <property type="entry name" value="PRE-RRNA-PROCESSING PROTEIN FHL1"/>
    <property type="match status" value="1"/>
</dbReference>
<proteinExistence type="predicted"/>
<evidence type="ECO:0000256" key="1">
    <source>
        <dbReference type="SAM" id="MobiDB-lite"/>
    </source>
</evidence>
<feature type="region of interest" description="Disordered" evidence="1">
    <location>
        <begin position="49"/>
        <end position="68"/>
    </location>
</feature>
<evidence type="ECO:0000259" key="2">
    <source>
        <dbReference type="PROSITE" id="PS50006"/>
    </source>
</evidence>
<dbReference type="InterPro" id="IPR045178">
    <property type="entry name" value="Fhl1/FHA1"/>
</dbReference>
<dbReference type="InterPro" id="IPR008984">
    <property type="entry name" value="SMAD_FHA_dom_sf"/>
</dbReference>
<evidence type="ECO:0000313" key="4">
    <source>
        <dbReference type="Proteomes" id="UP000275267"/>
    </source>
</evidence>
<dbReference type="GO" id="GO:0043565">
    <property type="term" value="F:sequence-specific DNA binding"/>
    <property type="evidence" value="ECO:0007669"/>
    <property type="project" value="TreeGrafter"/>
</dbReference>
<name>A0A3L6PZQ6_PANMI</name>
<gene>
    <name evidence="3" type="ORF">C2845_PM17G08410</name>
</gene>
<dbReference type="STRING" id="4540.A0A3L6PZQ6"/>